<organism evidence="2 3">
    <name type="scientific">Streptomyces hokutonensis</name>
    <dbReference type="NCBI Taxonomy" id="1306990"/>
    <lineage>
        <taxon>Bacteria</taxon>
        <taxon>Bacillati</taxon>
        <taxon>Actinomycetota</taxon>
        <taxon>Actinomycetes</taxon>
        <taxon>Kitasatosporales</taxon>
        <taxon>Streptomycetaceae</taxon>
        <taxon>Streptomyces</taxon>
    </lineage>
</organism>
<dbReference type="Pfam" id="PF01814">
    <property type="entry name" value="Hemerythrin"/>
    <property type="match status" value="1"/>
</dbReference>
<name>A0ABW6M4V9_9ACTN</name>
<proteinExistence type="predicted"/>
<evidence type="ECO:0000313" key="2">
    <source>
        <dbReference type="EMBL" id="MFE9601174.1"/>
    </source>
</evidence>
<dbReference type="EMBL" id="JBIAHM010000007">
    <property type="protein sequence ID" value="MFE9601174.1"/>
    <property type="molecule type" value="Genomic_DNA"/>
</dbReference>
<dbReference type="Proteomes" id="UP001601303">
    <property type="component" value="Unassembled WGS sequence"/>
</dbReference>
<comment type="caution">
    <text evidence="2">The sequence shown here is derived from an EMBL/GenBank/DDBJ whole genome shotgun (WGS) entry which is preliminary data.</text>
</comment>
<dbReference type="RefSeq" id="WP_388108167.1">
    <property type="nucleotide sequence ID" value="NZ_JBIAHM010000007.1"/>
</dbReference>
<evidence type="ECO:0000259" key="1">
    <source>
        <dbReference type="Pfam" id="PF01814"/>
    </source>
</evidence>
<feature type="domain" description="Hemerythrin-like" evidence="1">
    <location>
        <begin position="5"/>
        <end position="137"/>
    </location>
</feature>
<dbReference type="CDD" id="cd12108">
    <property type="entry name" value="Hr-like"/>
    <property type="match status" value="1"/>
</dbReference>
<dbReference type="InterPro" id="IPR012312">
    <property type="entry name" value="Hemerythrin-like"/>
</dbReference>
<accession>A0ABW6M4V9</accession>
<sequence>MADVRDMYMIHTVFRREFGLMPRLVRGVADGDTARSAIVGAHLDLVCRFLHVHHEGEDVILWPLLLERGGEVTRSVVPTMQDQHASIEAALGQVTDLLSAWRLTAREGEALADACETLLAALTAHMTLEEEQILPLAEKLVTDAEWRQLGAHGRALFTKQEFPVCFGMAMYEGDREVVKSVLADAPLPVRLLAPRLAPRAFAAHSRRVHGTATPPRAASLT</sequence>
<dbReference type="Gene3D" id="1.20.120.520">
    <property type="entry name" value="nmb1532 protein domain like"/>
    <property type="match status" value="1"/>
</dbReference>
<reference evidence="2 3" key="1">
    <citation type="submission" date="2024-10" db="EMBL/GenBank/DDBJ databases">
        <title>The Natural Products Discovery Center: Release of the First 8490 Sequenced Strains for Exploring Actinobacteria Biosynthetic Diversity.</title>
        <authorList>
            <person name="Kalkreuter E."/>
            <person name="Kautsar S.A."/>
            <person name="Yang D."/>
            <person name="Bader C.D."/>
            <person name="Teijaro C.N."/>
            <person name="Fluegel L."/>
            <person name="Davis C.M."/>
            <person name="Simpson J.R."/>
            <person name="Lauterbach L."/>
            <person name="Steele A.D."/>
            <person name="Gui C."/>
            <person name="Meng S."/>
            <person name="Li G."/>
            <person name="Viehrig K."/>
            <person name="Ye F."/>
            <person name="Su P."/>
            <person name="Kiefer A.F."/>
            <person name="Nichols A."/>
            <person name="Cepeda A.J."/>
            <person name="Yan W."/>
            <person name="Fan B."/>
            <person name="Jiang Y."/>
            <person name="Adhikari A."/>
            <person name="Zheng C.-J."/>
            <person name="Schuster L."/>
            <person name="Cowan T.M."/>
            <person name="Smanski M.J."/>
            <person name="Chevrette M.G."/>
            <person name="De Carvalho L.P.S."/>
            <person name="Shen B."/>
        </authorList>
    </citation>
    <scope>NUCLEOTIDE SEQUENCE [LARGE SCALE GENOMIC DNA]</scope>
    <source>
        <strain evidence="2 3">NPDC006488</strain>
    </source>
</reference>
<keyword evidence="3" id="KW-1185">Reference proteome</keyword>
<evidence type="ECO:0000313" key="3">
    <source>
        <dbReference type="Proteomes" id="UP001601303"/>
    </source>
</evidence>
<gene>
    <name evidence="2" type="ORF">ACFYNQ_21725</name>
</gene>
<protein>
    <submittedName>
        <fullName evidence="2">Hemerythrin domain-containing protein</fullName>
    </submittedName>
</protein>